<feature type="domain" description="DUF6699" evidence="2">
    <location>
        <begin position="234"/>
        <end position="400"/>
    </location>
</feature>
<organism evidence="3 4">
    <name type="scientific">Macrolepiota fuliginosa MF-IS2</name>
    <dbReference type="NCBI Taxonomy" id="1400762"/>
    <lineage>
        <taxon>Eukaryota</taxon>
        <taxon>Fungi</taxon>
        <taxon>Dikarya</taxon>
        <taxon>Basidiomycota</taxon>
        <taxon>Agaricomycotina</taxon>
        <taxon>Agaricomycetes</taxon>
        <taxon>Agaricomycetidae</taxon>
        <taxon>Agaricales</taxon>
        <taxon>Agaricineae</taxon>
        <taxon>Agaricaceae</taxon>
        <taxon>Macrolepiota</taxon>
    </lineage>
</organism>
<evidence type="ECO:0000256" key="1">
    <source>
        <dbReference type="SAM" id="MobiDB-lite"/>
    </source>
</evidence>
<protein>
    <recommendedName>
        <fullName evidence="2">DUF6699 domain-containing protein</fullName>
    </recommendedName>
</protein>
<keyword evidence="4" id="KW-1185">Reference proteome</keyword>
<comment type="caution">
    <text evidence="3">The sequence shown here is derived from an EMBL/GenBank/DDBJ whole genome shotgun (WGS) entry which is preliminary data.</text>
</comment>
<dbReference type="AlphaFoldDB" id="A0A9P5XFF6"/>
<reference evidence="3" key="1">
    <citation type="submission" date="2020-11" db="EMBL/GenBank/DDBJ databases">
        <authorList>
            <consortium name="DOE Joint Genome Institute"/>
            <person name="Ahrendt S."/>
            <person name="Riley R."/>
            <person name="Andreopoulos W."/>
            <person name="Labutti K."/>
            <person name="Pangilinan J."/>
            <person name="Ruiz-Duenas F.J."/>
            <person name="Barrasa J.M."/>
            <person name="Sanchez-Garcia M."/>
            <person name="Camarero S."/>
            <person name="Miyauchi S."/>
            <person name="Serrano A."/>
            <person name="Linde D."/>
            <person name="Babiker R."/>
            <person name="Drula E."/>
            <person name="Ayuso-Fernandez I."/>
            <person name="Pacheco R."/>
            <person name="Padilla G."/>
            <person name="Ferreira P."/>
            <person name="Barriuso J."/>
            <person name="Kellner H."/>
            <person name="Castanera R."/>
            <person name="Alfaro M."/>
            <person name="Ramirez L."/>
            <person name="Pisabarro A.G."/>
            <person name="Kuo A."/>
            <person name="Tritt A."/>
            <person name="Lipzen A."/>
            <person name="He G."/>
            <person name="Yan M."/>
            <person name="Ng V."/>
            <person name="Cullen D."/>
            <person name="Martin F."/>
            <person name="Rosso M.-N."/>
            <person name="Henrissat B."/>
            <person name="Hibbett D."/>
            <person name="Martinez A.T."/>
            <person name="Grigoriev I.V."/>
        </authorList>
    </citation>
    <scope>NUCLEOTIDE SEQUENCE</scope>
    <source>
        <strain evidence="3">MF-IS2</strain>
    </source>
</reference>
<feature type="region of interest" description="Disordered" evidence="1">
    <location>
        <begin position="1"/>
        <end position="119"/>
    </location>
</feature>
<evidence type="ECO:0000313" key="4">
    <source>
        <dbReference type="Proteomes" id="UP000807342"/>
    </source>
</evidence>
<accession>A0A9P5XFF6</accession>
<evidence type="ECO:0000313" key="3">
    <source>
        <dbReference type="EMBL" id="KAF9448811.1"/>
    </source>
</evidence>
<proteinExistence type="predicted"/>
<dbReference type="EMBL" id="MU151149">
    <property type="protein sequence ID" value="KAF9448811.1"/>
    <property type="molecule type" value="Genomic_DNA"/>
</dbReference>
<feature type="compositionally biased region" description="Basic residues" evidence="1">
    <location>
        <begin position="97"/>
        <end position="107"/>
    </location>
</feature>
<gene>
    <name evidence="3" type="ORF">P691DRAFT_704304</name>
</gene>
<name>A0A9P5XFF6_9AGAR</name>
<sequence length="421" mass="45486">MASYLRSIFWGSSSTSKSNNRQRDASPKSHSRSRSEASTTSSPTKAKHLKYLYAEPGRIPPASLQTTTRERSNSLTAARANAPSPLRYTYDTGAARGHPHAPTHHTSHSLDGTNSKVPLYRTSSHKLGERPALSQYPTFNATSSFGSVRSSNQSVYSANHSAHRYAPSRNSSSGSVTTQSTSNEPKSVLKHNAQHGDNSRSARHAHVSFQNPNRPTPVHMHPLLSYGRIHRAPISYDVIFPPSTRTVVDRHTHTSIPPCTLTQPATEPPTYGRFILKCEKFPWDIIASTGGEIASGSMGRASGKRFYIGTSASGRPRSASSSSSGFPEAVTNLDVLHAIHTALSARVTQAEWDSLGNGSRAQRKATRAYEKRCTDMGGGWGAGVRRVDFLGGKTKLVGIEIATEKIGGEAVTIGKPVFSRP</sequence>
<dbReference type="Proteomes" id="UP000807342">
    <property type="component" value="Unassembled WGS sequence"/>
</dbReference>
<evidence type="ECO:0000259" key="2">
    <source>
        <dbReference type="Pfam" id="PF20415"/>
    </source>
</evidence>
<feature type="compositionally biased region" description="Low complexity" evidence="1">
    <location>
        <begin position="168"/>
        <end position="182"/>
    </location>
</feature>
<dbReference type="InterPro" id="IPR046522">
    <property type="entry name" value="DUF6699"/>
</dbReference>
<dbReference type="OrthoDB" id="3242468at2759"/>
<feature type="compositionally biased region" description="Polar residues" evidence="1">
    <location>
        <begin position="10"/>
        <end position="19"/>
    </location>
</feature>
<feature type="region of interest" description="Disordered" evidence="1">
    <location>
        <begin position="156"/>
        <end position="201"/>
    </location>
</feature>
<dbReference type="Pfam" id="PF20415">
    <property type="entry name" value="DUF6699"/>
    <property type="match status" value="1"/>
</dbReference>